<dbReference type="EMBL" id="HBII01041555">
    <property type="protein sequence ID" value="CAE0358494.1"/>
    <property type="molecule type" value="Transcribed_RNA"/>
</dbReference>
<dbReference type="Pfam" id="PF01470">
    <property type="entry name" value="Peptidase_C15"/>
    <property type="match status" value="1"/>
</dbReference>
<dbReference type="GO" id="GO:0006508">
    <property type="term" value="P:proteolysis"/>
    <property type="evidence" value="ECO:0007669"/>
    <property type="project" value="UniProtKB-KW"/>
</dbReference>
<dbReference type="Gene3D" id="3.40.630.20">
    <property type="entry name" value="Peptidase C15, pyroglutamyl peptidase I-like"/>
    <property type="match status" value="1"/>
</dbReference>
<evidence type="ECO:0000256" key="5">
    <source>
        <dbReference type="ARBA" id="ARBA00022807"/>
    </source>
</evidence>
<dbReference type="InterPro" id="IPR016125">
    <property type="entry name" value="Peptidase_C15-like"/>
</dbReference>
<comment type="similarity">
    <text evidence="1">Belongs to the peptidase C15 family.</text>
</comment>
<dbReference type="SUPFAM" id="SSF53182">
    <property type="entry name" value="Pyrrolidone carboxyl peptidase (pyroglutamate aminopeptidase)"/>
    <property type="match status" value="1"/>
</dbReference>
<evidence type="ECO:0000256" key="2">
    <source>
        <dbReference type="ARBA" id="ARBA00022490"/>
    </source>
</evidence>
<organism evidence="6">
    <name type="scientific">Euplotes harpa</name>
    <dbReference type="NCBI Taxonomy" id="151035"/>
    <lineage>
        <taxon>Eukaryota</taxon>
        <taxon>Sar</taxon>
        <taxon>Alveolata</taxon>
        <taxon>Ciliophora</taxon>
        <taxon>Intramacronucleata</taxon>
        <taxon>Spirotrichea</taxon>
        <taxon>Hypotrichia</taxon>
        <taxon>Euplotida</taxon>
        <taxon>Euplotidae</taxon>
        <taxon>Euplotes</taxon>
    </lineage>
</organism>
<dbReference type="InterPro" id="IPR000816">
    <property type="entry name" value="Peptidase_C15"/>
</dbReference>
<evidence type="ECO:0000256" key="1">
    <source>
        <dbReference type="ARBA" id="ARBA00006641"/>
    </source>
</evidence>
<accession>A0A7S3JPB9</accession>
<keyword evidence="5" id="KW-0788">Thiol protease</keyword>
<protein>
    <recommendedName>
        <fullName evidence="7">Pyroglutamyl-peptidase I</fullName>
    </recommendedName>
</protein>
<keyword evidence="4" id="KW-0378">Hydrolase</keyword>
<proteinExistence type="inferred from homology"/>
<keyword evidence="2" id="KW-0963">Cytoplasm</keyword>
<reference evidence="6" key="1">
    <citation type="submission" date="2021-01" db="EMBL/GenBank/DDBJ databases">
        <authorList>
            <person name="Corre E."/>
            <person name="Pelletier E."/>
            <person name="Niang G."/>
            <person name="Scheremetjew M."/>
            <person name="Finn R."/>
            <person name="Kale V."/>
            <person name="Holt S."/>
            <person name="Cochrane G."/>
            <person name="Meng A."/>
            <person name="Brown T."/>
            <person name="Cohen L."/>
        </authorList>
    </citation>
    <scope>NUCLEOTIDE SEQUENCE</scope>
    <source>
        <strain evidence="6">FSP1.4</strain>
    </source>
</reference>
<gene>
    <name evidence="6" type="ORF">EHAR0213_LOCUS17417</name>
</gene>
<dbReference type="GO" id="GO:0005829">
    <property type="term" value="C:cytosol"/>
    <property type="evidence" value="ECO:0007669"/>
    <property type="project" value="InterPro"/>
</dbReference>
<dbReference type="PANTHER" id="PTHR23402">
    <property type="entry name" value="PROTEASE FAMILY C15 PYROGLUTAMYL-PEPTIDASE I-RELATED"/>
    <property type="match status" value="1"/>
</dbReference>
<evidence type="ECO:0000256" key="4">
    <source>
        <dbReference type="ARBA" id="ARBA00022801"/>
    </source>
</evidence>
<dbReference type="InterPro" id="IPR036440">
    <property type="entry name" value="Peptidase_C15-like_sf"/>
</dbReference>
<dbReference type="PANTHER" id="PTHR23402:SF1">
    <property type="entry name" value="PYROGLUTAMYL-PEPTIDASE I"/>
    <property type="match status" value="1"/>
</dbReference>
<name>A0A7S3JPB9_9SPIT</name>
<dbReference type="GO" id="GO:0016920">
    <property type="term" value="F:pyroglutamyl-peptidase activity"/>
    <property type="evidence" value="ECO:0007669"/>
    <property type="project" value="InterPro"/>
</dbReference>
<keyword evidence="3" id="KW-0645">Protease</keyword>
<evidence type="ECO:0000256" key="3">
    <source>
        <dbReference type="ARBA" id="ARBA00022670"/>
    </source>
</evidence>
<sequence>MQDHIYDGSRNLVLHLGTDFSASRVCIEKQAKNLMDFQLPDNEGNQPKGKKIDKEKKPDHILVCKINTSAVCAGLREKQHNCAESQDAGGYICNYIYYSSMMTMAYVDNADVVFIHVPSFATIRKEKQLACVLEFLKKWILMEI</sequence>
<evidence type="ECO:0008006" key="7">
    <source>
        <dbReference type="Google" id="ProtNLM"/>
    </source>
</evidence>
<evidence type="ECO:0000313" key="6">
    <source>
        <dbReference type="EMBL" id="CAE0358494.1"/>
    </source>
</evidence>
<dbReference type="PRINTS" id="PR00706">
    <property type="entry name" value="PYROGLUPTASE"/>
</dbReference>
<dbReference type="AlphaFoldDB" id="A0A7S3JPB9"/>